<dbReference type="InterPro" id="IPR057746">
    <property type="entry name" value="CpnT-like_N"/>
</dbReference>
<gene>
    <name evidence="3" type="ORF">GCM10022226_66060</name>
</gene>
<comment type="caution">
    <text evidence="3">The sequence shown here is derived from an EMBL/GenBank/DDBJ whole genome shotgun (WGS) entry which is preliminary data.</text>
</comment>
<evidence type="ECO:0000313" key="4">
    <source>
        <dbReference type="Proteomes" id="UP001500888"/>
    </source>
</evidence>
<accession>A0ABP7J5U4</accession>
<protein>
    <recommendedName>
        <fullName evidence="2">Outer membrane channel protein CpnT-like N-terminal domain-containing protein</fullName>
    </recommendedName>
</protein>
<feature type="compositionally biased region" description="Low complexity" evidence="1">
    <location>
        <begin position="754"/>
        <end position="771"/>
    </location>
</feature>
<dbReference type="Proteomes" id="UP001500888">
    <property type="component" value="Unassembled WGS sequence"/>
</dbReference>
<feature type="domain" description="Outer membrane channel protein CpnT-like N-terminal" evidence="2">
    <location>
        <begin position="150"/>
        <end position="282"/>
    </location>
</feature>
<feature type="region of interest" description="Disordered" evidence="1">
    <location>
        <begin position="490"/>
        <end position="771"/>
    </location>
</feature>
<keyword evidence="4" id="KW-1185">Reference proteome</keyword>
<dbReference type="Pfam" id="PF25547">
    <property type="entry name" value="WXG100_2"/>
    <property type="match status" value="1"/>
</dbReference>
<feature type="compositionally biased region" description="Low complexity" evidence="1">
    <location>
        <begin position="637"/>
        <end position="650"/>
    </location>
</feature>
<reference evidence="4" key="1">
    <citation type="journal article" date="2019" name="Int. J. Syst. Evol. Microbiol.">
        <title>The Global Catalogue of Microorganisms (GCM) 10K type strain sequencing project: providing services to taxonomists for standard genome sequencing and annotation.</title>
        <authorList>
            <consortium name="The Broad Institute Genomics Platform"/>
            <consortium name="The Broad Institute Genome Sequencing Center for Infectious Disease"/>
            <person name="Wu L."/>
            <person name="Ma J."/>
        </authorList>
    </citation>
    <scope>NUCLEOTIDE SEQUENCE [LARGE SCALE GENOMIC DNA]</scope>
    <source>
        <strain evidence="4">JCM 16908</strain>
    </source>
</reference>
<organism evidence="3 4">
    <name type="scientific">Sphaerisporangium flaviroseum</name>
    <dbReference type="NCBI Taxonomy" id="509199"/>
    <lineage>
        <taxon>Bacteria</taxon>
        <taxon>Bacillati</taxon>
        <taxon>Actinomycetota</taxon>
        <taxon>Actinomycetes</taxon>
        <taxon>Streptosporangiales</taxon>
        <taxon>Streptosporangiaceae</taxon>
        <taxon>Sphaerisporangium</taxon>
    </lineage>
</organism>
<evidence type="ECO:0000259" key="2">
    <source>
        <dbReference type="Pfam" id="PF25547"/>
    </source>
</evidence>
<name>A0ABP7J5U4_9ACTN</name>
<evidence type="ECO:0000256" key="1">
    <source>
        <dbReference type="SAM" id="MobiDB-lite"/>
    </source>
</evidence>
<feature type="compositionally biased region" description="Basic and acidic residues" evidence="1">
    <location>
        <begin position="624"/>
        <end position="636"/>
    </location>
</feature>
<sequence length="1137" mass="118784">MSDMAEIHPVAIVAAARGIDDAGAMLSEGLVGLVEVLTTLGACWGDDRLGRGFFEGASGSAGFGSARDDVLDGTAQLALSLQGHAVAAVQMARAWVRVDSGENPRFTLPGGDRPSSRSEALWRVVGAAADGPARDDAPAPWYTEMAGLLQEMVTGCQMPDGDAVGMRRLAAAFDAMADVIDEVTGMAGDNGTKITTGNLGDDIDAFGRSFAELARQGGGHLDDAARCCRAIAGFCRYFGTEIQAAKTKFLITVAFLVVLWGAVRMMALTPGGQVARLSALIQTRVMGQRLLVMLRTAEARAAAAGASFMAGLNGIDQLTRMGYGLQVGFDARSFLESTAMGAFGGLAVGALYRKLDIAAGRGGPLAALLTRSTGGRLVTHSGVGGGVNVAGDIAGNALQHKGDVHWDEIRWRDDLLMGIGMGVHAEAMHTLHGFKTGASPEPPKASEFPVHVDPPTVAASSAGSRGLVVGGDPVLFGDAALRADHDALPAATGTHSAGHEPPLGGSDAPSGTADRESGPSVATALSGAGPAEVTGGQFGTAGRDTLAERTSPDRAHPDGPTDKPVSPARGEGAVGPVSRTGEPGLVGRDVSPVGVDRPDRGPGVDGPVRPVGDRGDGAVGPVPRHGEPGPGGRDEPGPVVRPGEPGLVGREVSQVGVDRSDRGPDVEGPVRSVGERGEGTAGPAGRNEPQSAGRNEPGPAGRDPQQATQPLQQPGFPAKQAGPDALPAPSSQVSRVAGAPEGGLPAGRDDGHATTPTVGRTTPTGVVLLGTTPPPIYADRVREVADRWREPLAARRATGQDSFSGKQLKRVRGEVADLREPYVHGGLDLAEFRPRELIDGLESGGVVVVEGLGAYFLDYGGRMTWKNLTPVDRKGLWISSAAIQEFRARVPSGDLRASSLFDDYNKISAMYPGGRPDMRFTPESISEFRDSIAPLLRDAQAIPPGAREGVDLHLFQESTLTVGAAELASYFDSLGKIKVENEWLRFVNPDFIHPLYQKFGVRSPSKWLCVTLDAAQLKELVTQVHRSYASTQQMPPIIKLTVLPDYMIPRQDQVKELVAAAEIPVINQNIFFDPAGDGATMEARLRYQIQAATILGAGLSVIILQNYADLDRRIDEVLAHLRILMGLDDQAAPGLPA</sequence>
<evidence type="ECO:0000313" key="3">
    <source>
        <dbReference type="EMBL" id="GAA3835306.1"/>
    </source>
</evidence>
<proteinExistence type="predicted"/>
<dbReference type="EMBL" id="BAAAZR010000038">
    <property type="protein sequence ID" value="GAA3835306.1"/>
    <property type="molecule type" value="Genomic_DNA"/>
</dbReference>
<feature type="compositionally biased region" description="Basic and acidic residues" evidence="1">
    <location>
        <begin position="545"/>
        <end position="561"/>
    </location>
</feature>
<feature type="region of interest" description="Disordered" evidence="1">
    <location>
        <begin position="434"/>
        <end position="465"/>
    </location>
</feature>